<sequence>MYELSIGPLGDWNGTAKVIAKSGNIFREKVDAVCVSVSSTLEHSSAVWKAISKEAGLNEYKAAFVKARDAVGHWLSRGEVLVVNTTATKLSAKFVFLVVHPDIHHLEAAHRSVFREAAARQCSSIAIPGLGCGRPLKLLHYSLCCLVPPFDSRA</sequence>
<accession>A0A3P8FPX7</accession>
<feature type="domain" description="Macro" evidence="1">
    <location>
        <begin position="1"/>
        <end position="154"/>
    </location>
</feature>
<evidence type="ECO:0000259" key="1">
    <source>
        <dbReference type="PROSITE" id="PS51154"/>
    </source>
</evidence>
<evidence type="ECO:0000313" key="4">
    <source>
        <dbReference type="WBParaSite" id="HPBE_0002630801-mRNA-1"/>
    </source>
</evidence>
<keyword evidence="3" id="KW-1185">Reference proteome</keyword>
<reference evidence="2 3" key="1">
    <citation type="submission" date="2018-11" db="EMBL/GenBank/DDBJ databases">
        <authorList>
            <consortium name="Pathogen Informatics"/>
        </authorList>
    </citation>
    <scope>NUCLEOTIDE SEQUENCE [LARGE SCALE GENOMIC DNA]</scope>
</reference>
<dbReference type="Pfam" id="PF01661">
    <property type="entry name" value="Macro"/>
    <property type="match status" value="1"/>
</dbReference>
<dbReference type="WBParaSite" id="HPBE_0002630801-mRNA-1">
    <property type="protein sequence ID" value="HPBE_0002630801-mRNA-1"/>
    <property type="gene ID" value="HPBE_0002630801"/>
</dbReference>
<organism evidence="3 4">
    <name type="scientific">Heligmosomoides polygyrus</name>
    <name type="common">Parasitic roundworm</name>
    <dbReference type="NCBI Taxonomy" id="6339"/>
    <lineage>
        <taxon>Eukaryota</taxon>
        <taxon>Metazoa</taxon>
        <taxon>Ecdysozoa</taxon>
        <taxon>Nematoda</taxon>
        <taxon>Chromadorea</taxon>
        <taxon>Rhabditida</taxon>
        <taxon>Rhabditina</taxon>
        <taxon>Rhabditomorpha</taxon>
        <taxon>Strongyloidea</taxon>
        <taxon>Heligmosomidae</taxon>
        <taxon>Heligmosomoides</taxon>
    </lineage>
</organism>
<dbReference type="EMBL" id="UZAH01039672">
    <property type="protein sequence ID" value="VDP56885.1"/>
    <property type="molecule type" value="Genomic_DNA"/>
</dbReference>
<dbReference type="OrthoDB" id="527344at2759"/>
<dbReference type="InterPro" id="IPR002589">
    <property type="entry name" value="Macro_dom"/>
</dbReference>
<reference evidence="4" key="2">
    <citation type="submission" date="2019-09" db="UniProtKB">
        <authorList>
            <consortium name="WormBaseParasite"/>
        </authorList>
    </citation>
    <scope>IDENTIFICATION</scope>
</reference>
<dbReference type="PROSITE" id="PS51154">
    <property type="entry name" value="MACRO"/>
    <property type="match status" value="1"/>
</dbReference>
<accession>A0A183GUD8</accession>
<protein>
    <submittedName>
        <fullName evidence="4">Macro domain-containing protein</fullName>
    </submittedName>
</protein>
<evidence type="ECO:0000313" key="2">
    <source>
        <dbReference type="EMBL" id="VDP56885.1"/>
    </source>
</evidence>
<dbReference type="Proteomes" id="UP000050761">
    <property type="component" value="Unassembled WGS sequence"/>
</dbReference>
<gene>
    <name evidence="2" type="ORF">HPBE_LOCUS26307</name>
</gene>
<dbReference type="SUPFAM" id="SSF52949">
    <property type="entry name" value="Macro domain-like"/>
    <property type="match status" value="1"/>
</dbReference>
<evidence type="ECO:0000313" key="3">
    <source>
        <dbReference type="Proteomes" id="UP000050761"/>
    </source>
</evidence>
<dbReference type="InterPro" id="IPR043472">
    <property type="entry name" value="Macro_dom-like"/>
</dbReference>
<dbReference type="Gene3D" id="3.40.220.10">
    <property type="entry name" value="Leucine Aminopeptidase, subunit E, domain 1"/>
    <property type="match status" value="1"/>
</dbReference>
<proteinExistence type="predicted"/>
<name>A0A183GUD8_HELPZ</name>
<dbReference type="AlphaFoldDB" id="A0A183GUD8"/>